<gene>
    <name evidence="6" type="primary">LOC110978083</name>
</gene>
<keyword evidence="2" id="KW-0812">Transmembrane</keyword>
<feature type="domain" description="C-type lectin" evidence="4">
    <location>
        <begin position="342"/>
        <end position="462"/>
    </location>
</feature>
<evidence type="ECO:0000256" key="3">
    <source>
        <dbReference type="SAM" id="SignalP"/>
    </source>
</evidence>
<proteinExistence type="predicted"/>
<dbReference type="Gene3D" id="3.10.100.10">
    <property type="entry name" value="Mannose-Binding Protein A, subunit A"/>
    <property type="match status" value="7"/>
</dbReference>
<feature type="domain" description="C-type lectin" evidence="4">
    <location>
        <begin position="189"/>
        <end position="316"/>
    </location>
</feature>
<feature type="transmembrane region" description="Helical" evidence="2">
    <location>
        <begin position="1061"/>
        <end position="1084"/>
    </location>
</feature>
<keyword evidence="3" id="KW-0732">Signal</keyword>
<dbReference type="AlphaFoldDB" id="A0A8B7Y7Z8"/>
<feature type="domain" description="C-type lectin" evidence="4">
    <location>
        <begin position="486"/>
        <end position="604"/>
    </location>
</feature>
<keyword evidence="5" id="KW-1185">Reference proteome</keyword>
<protein>
    <submittedName>
        <fullName evidence="6">Macrophage mannose receptor 1-like isoform X2</fullName>
    </submittedName>
</protein>
<evidence type="ECO:0000313" key="6">
    <source>
        <dbReference type="RefSeq" id="XP_022088460.1"/>
    </source>
</evidence>
<name>A0A8B7Y7Z8_ACAPL</name>
<keyword evidence="2" id="KW-1133">Transmembrane helix</keyword>
<dbReference type="InterPro" id="IPR001304">
    <property type="entry name" value="C-type_lectin-like"/>
</dbReference>
<dbReference type="PROSITE" id="PS00615">
    <property type="entry name" value="C_TYPE_LECTIN_1"/>
    <property type="match status" value="4"/>
</dbReference>
<dbReference type="InterPro" id="IPR050111">
    <property type="entry name" value="C-type_lectin/snaclec_domain"/>
</dbReference>
<dbReference type="Proteomes" id="UP000694845">
    <property type="component" value="Unplaced"/>
</dbReference>
<dbReference type="RefSeq" id="XP_022088460.1">
    <property type="nucleotide sequence ID" value="XM_022232768.1"/>
</dbReference>
<reference evidence="6" key="1">
    <citation type="submission" date="2025-08" db="UniProtKB">
        <authorList>
            <consortium name="RefSeq"/>
        </authorList>
    </citation>
    <scope>IDENTIFICATION</scope>
</reference>
<evidence type="ECO:0000256" key="2">
    <source>
        <dbReference type="SAM" id="Phobius"/>
    </source>
</evidence>
<dbReference type="InterPro" id="IPR016187">
    <property type="entry name" value="CTDL_fold"/>
</dbReference>
<dbReference type="InterPro" id="IPR018378">
    <property type="entry name" value="C-type_lectin_CS"/>
</dbReference>
<dbReference type="PANTHER" id="PTHR22803">
    <property type="entry name" value="MANNOSE, PHOSPHOLIPASE, LECTIN RECEPTOR RELATED"/>
    <property type="match status" value="1"/>
</dbReference>
<dbReference type="SUPFAM" id="SSF56436">
    <property type="entry name" value="C-type lectin-like"/>
    <property type="match status" value="7"/>
</dbReference>
<keyword evidence="1" id="KW-1015">Disulfide bond</keyword>
<feature type="domain" description="C-type lectin" evidence="4">
    <location>
        <begin position="778"/>
        <end position="894"/>
    </location>
</feature>
<sequence>MKALQSLICIGFLVSSSHGTCPPTATEQYFQLGPWCYIAGGISADEQANFTEANEACKALDPRGKTGTLAVISRMEVQSLLTAISGFVFDTNSWIGLSQGIFDENEPGFQWVDKSELRYQNWAPFQPDGFGLIPGFGSDCVELFNDRYHPGRWYDVPCSKKNAYICQVKALDLETHKRLSECLADYTDYFFSCFRLYTTPRTFEEAEKVCQTDSPVDSFLATADNGFDNAFMEYMLYQQIENGSIVTNNAWIGLRRESVTNQLKWLDGYSVTFTKWSKYDPNYNKGRLNCTVLQASGEESAWFDRDCGREYPFFCKSRIGGHHPPTAAPIINGTCPDGWESHGTDCYLFKPSSTPLNRNRAQYDCFLNFGSRLVSIHTAQQNEFIRKRAADAGYATVWIGLERDYEVRNSFRWEDDSTVDYDNWAPEEPGVHDEQKCVRMGTRTDGLWKTVNCGLISSHVCTMPQYQEDDPPKSTVCSGTPGWASFGDYCYLVSDPNTHQATWNEAQQQCNRQGGYLASITSQPEQDFINSMRLQMSPRFWIGLMETSDNTYEWSDDVTSDFRFWDEGQPNDFAGEEKCVEMNMMLGGKWNNLNCGVKENYICKKFQNTTSTIATPTETPISGGCPDGWVQAKAKCLKVFSGAKNMKTRMDAAAECRKYNDGSLAVILNVGEQAMLTTLMEPSNQTLWIGLSNIGATDQFHWSDGSPLDYTNWFRDETPINLETICVVMRNDTLDPGRWQDIPCETKSNFACTTDASPDFKVQPAYLHSCDQPGYVSFHGGCFRYHTTSMSFDDAVAFCRSDGNTIATIRDDYDGALTRLMLYLNDSNHAWIGLRKDEETHAFRWLDSWPFLYTNWLAGKPSGTNAVGHGCVAVDTKGFWSDTACSEKQATICKNTALPPSTAPPYVTGYCLDDWIAWGSHCYLLVSKSEETESGTWGHASSVCDYQYACYLSTVHSEAENTFLTEQAKAVGGGTFWLGMSRDFKGNLQWEPILFETREPVDYVNWETADSTTGPDNCVGLKAGKWGMVNCTSSAGYVCKRDQIALPTSKPTSDGTLSPGALAGLIVGIILGASLLVIGLAVIWTKFRRSNTNTTSFGVRDTSPIVSDAQCVSG</sequence>
<evidence type="ECO:0000313" key="5">
    <source>
        <dbReference type="Proteomes" id="UP000694845"/>
    </source>
</evidence>
<dbReference type="CDD" id="cd00037">
    <property type="entry name" value="CLECT"/>
    <property type="match status" value="7"/>
</dbReference>
<evidence type="ECO:0000259" key="4">
    <source>
        <dbReference type="PROSITE" id="PS50041"/>
    </source>
</evidence>
<dbReference type="Pfam" id="PF00059">
    <property type="entry name" value="Lectin_C"/>
    <property type="match status" value="7"/>
</dbReference>
<feature type="signal peptide" evidence="3">
    <location>
        <begin position="1"/>
        <end position="19"/>
    </location>
</feature>
<feature type="domain" description="C-type lectin" evidence="4">
    <location>
        <begin position="918"/>
        <end position="1040"/>
    </location>
</feature>
<feature type="domain" description="C-type lectin" evidence="4">
    <location>
        <begin position="32"/>
        <end position="167"/>
    </location>
</feature>
<keyword evidence="2" id="KW-0472">Membrane</keyword>
<accession>A0A8B7Y7Z8</accession>
<feature type="domain" description="C-type lectin" evidence="4">
    <location>
        <begin position="632"/>
        <end position="753"/>
    </location>
</feature>
<dbReference type="InterPro" id="IPR016186">
    <property type="entry name" value="C-type_lectin-like/link_sf"/>
</dbReference>
<dbReference type="SMART" id="SM00034">
    <property type="entry name" value="CLECT"/>
    <property type="match status" value="7"/>
</dbReference>
<organism evidence="5 6">
    <name type="scientific">Acanthaster planci</name>
    <name type="common">Crown-of-thorns starfish</name>
    <dbReference type="NCBI Taxonomy" id="133434"/>
    <lineage>
        <taxon>Eukaryota</taxon>
        <taxon>Metazoa</taxon>
        <taxon>Echinodermata</taxon>
        <taxon>Eleutherozoa</taxon>
        <taxon>Asterozoa</taxon>
        <taxon>Asteroidea</taxon>
        <taxon>Valvatacea</taxon>
        <taxon>Valvatida</taxon>
        <taxon>Acanthasteridae</taxon>
        <taxon>Acanthaster</taxon>
    </lineage>
</organism>
<dbReference type="PROSITE" id="PS50041">
    <property type="entry name" value="C_TYPE_LECTIN_2"/>
    <property type="match status" value="7"/>
</dbReference>
<feature type="chain" id="PRO_5034294090" evidence="3">
    <location>
        <begin position="20"/>
        <end position="1114"/>
    </location>
</feature>
<dbReference type="GeneID" id="110978083"/>
<dbReference type="OrthoDB" id="441660at2759"/>
<evidence type="ECO:0000256" key="1">
    <source>
        <dbReference type="ARBA" id="ARBA00023157"/>
    </source>
</evidence>